<name>A0AAF5Q4X6_WUCBA</name>
<dbReference type="PANTHER" id="PTHR13495:SF0">
    <property type="entry name" value="PSME3-INTERACTING PROTEIN"/>
    <property type="match status" value="1"/>
</dbReference>
<protein>
    <submittedName>
        <fullName evidence="6">FAM192A/Fyv6 N-terminal domain-containing protein</fullName>
    </submittedName>
</protein>
<accession>A0AAF5Q4X6</accession>
<feature type="domain" description="FAM192A/Fyv6 N-terminal" evidence="4">
    <location>
        <begin position="5"/>
        <end position="104"/>
    </location>
</feature>
<evidence type="ECO:0000256" key="3">
    <source>
        <dbReference type="SAM" id="MobiDB-lite"/>
    </source>
</evidence>
<dbReference type="PANTHER" id="PTHR13495">
    <property type="entry name" value="NEFA-INTERACTING NUCLEAR PROTEIN NIP30"/>
    <property type="match status" value="1"/>
</dbReference>
<feature type="compositionally biased region" description="Basic and acidic residues" evidence="3">
    <location>
        <begin position="1"/>
        <end position="29"/>
    </location>
</feature>
<evidence type="ECO:0000259" key="4">
    <source>
        <dbReference type="Pfam" id="PF10187"/>
    </source>
</evidence>
<proteinExistence type="predicted"/>
<reference evidence="6" key="3">
    <citation type="submission" date="2024-02" db="UniProtKB">
        <authorList>
            <consortium name="WormBaseParasite"/>
        </authorList>
    </citation>
    <scope>IDENTIFICATION</scope>
    <source>
        <strain evidence="6">pt0022</strain>
    </source>
</reference>
<dbReference type="AlphaFoldDB" id="A0AAF5Q4X6"/>
<evidence type="ECO:0000313" key="6">
    <source>
        <dbReference type="WBParaSite" id="mrna-Wban_10171"/>
    </source>
</evidence>
<organism evidence="5 6">
    <name type="scientific">Wuchereria bancrofti</name>
    <dbReference type="NCBI Taxonomy" id="6293"/>
    <lineage>
        <taxon>Eukaryota</taxon>
        <taxon>Metazoa</taxon>
        <taxon>Ecdysozoa</taxon>
        <taxon>Nematoda</taxon>
        <taxon>Chromadorea</taxon>
        <taxon>Rhabditida</taxon>
        <taxon>Spirurina</taxon>
        <taxon>Spiruromorpha</taxon>
        <taxon>Filarioidea</taxon>
        <taxon>Onchocercidae</taxon>
        <taxon>Wuchereria</taxon>
    </lineage>
</organism>
<feature type="region of interest" description="Disordered" evidence="3">
    <location>
        <begin position="1"/>
        <end position="42"/>
    </location>
</feature>
<dbReference type="Pfam" id="PF10187">
    <property type="entry name" value="FAM192A_Fyv6_N"/>
    <property type="match status" value="1"/>
</dbReference>
<reference evidence="5" key="1">
    <citation type="submission" date="2015-03" db="EMBL/GenBank/DDBJ databases">
        <title>Wuchereria bancrofti Genome Sequencing Papua New Guinea Strain.</title>
        <authorList>
            <person name="Small S.T."/>
            <person name="Serre D."/>
            <person name="Zimmerman P.A."/>
        </authorList>
    </citation>
    <scope>NUCLEOTIDE SEQUENCE [LARGE SCALE GENOMIC DNA]</scope>
    <source>
        <strain evidence="5">pt0022</strain>
    </source>
</reference>
<dbReference type="Proteomes" id="UP000093561">
    <property type="component" value="Unassembled WGS sequence"/>
</dbReference>
<evidence type="ECO:0000256" key="1">
    <source>
        <dbReference type="ARBA" id="ARBA00004123"/>
    </source>
</evidence>
<evidence type="ECO:0000256" key="2">
    <source>
        <dbReference type="ARBA" id="ARBA00023242"/>
    </source>
</evidence>
<dbReference type="GO" id="GO:0005634">
    <property type="term" value="C:nucleus"/>
    <property type="evidence" value="ECO:0007669"/>
    <property type="project" value="UniProtKB-SubCell"/>
</dbReference>
<dbReference type="InterPro" id="IPR019331">
    <property type="entry name" value="FAM192A/Fyv6_N"/>
</dbReference>
<feature type="compositionally biased region" description="Acidic residues" evidence="3">
    <location>
        <begin position="30"/>
        <end position="39"/>
    </location>
</feature>
<dbReference type="InterPro" id="IPR039845">
    <property type="entry name" value="FAM192A"/>
</dbReference>
<comment type="subcellular location">
    <subcellularLocation>
        <location evidence="1">Nucleus</location>
    </subcellularLocation>
</comment>
<sequence>MSDRFISEKELDEAKKRRQEEWKKVREPTDPEEVPEEEVDSRPLYDRLKEVRDRKQAEYEEEHRFRNMIRGLDADECDFLSGVESLRAKQDLEKSKEEKALLSEIDRAQARKNVEENGPSISDLRIKSTGGIVPKENKQAAILRMAVKRKSDTGMDKCIEKRPLLSAMSDTITFPSALKVIGVLPGMANYASSSNSNSDSNYDSDSDSSSDLPILPVLIPTYTEVPVVKMLSHFRNDNGSCIIPNRTNYVYISFVLNLLLAKIFN</sequence>
<dbReference type="WBParaSite" id="mrna-Wban_10171">
    <property type="protein sequence ID" value="mrna-Wban_10171"/>
    <property type="gene ID" value="Wban_10171"/>
</dbReference>
<evidence type="ECO:0000313" key="5">
    <source>
        <dbReference type="Proteomes" id="UP000093561"/>
    </source>
</evidence>
<keyword evidence="2" id="KW-0539">Nucleus</keyword>
<reference evidence="5" key="2">
    <citation type="journal article" date="2016" name="Mol. Ecol.">
        <title>Population genomics of the filarial nematode parasite Wuchereria bancrofti from mosquitoes.</title>
        <authorList>
            <person name="Small S.T."/>
            <person name="Reimer L.J."/>
            <person name="Tisch D.J."/>
            <person name="King C.L."/>
            <person name="Christensen B.M."/>
            <person name="Siba P.M."/>
            <person name="Kazura J.W."/>
            <person name="Serre D."/>
            <person name="Zimmerman P.A."/>
        </authorList>
    </citation>
    <scope>NUCLEOTIDE SEQUENCE</scope>
    <source>
        <strain evidence="5">pt0022</strain>
    </source>
</reference>